<evidence type="ECO:0000313" key="1">
    <source>
        <dbReference type="EMBL" id="SPS02787.1"/>
    </source>
</evidence>
<dbReference type="Proteomes" id="UP000256805">
    <property type="component" value="Unassembled WGS sequence"/>
</dbReference>
<reference evidence="1 2" key="1">
    <citation type="submission" date="2018-01" db="EMBL/GenBank/DDBJ databases">
        <authorList>
            <person name="Gaut B.S."/>
            <person name="Morton B.R."/>
            <person name="Clegg M.T."/>
            <person name="Duvall M.R."/>
        </authorList>
    </citation>
    <scope>NUCLEOTIDE SEQUENCE [LARGE SCALE GENOMIC DNA]</scope>
    <source>
        <strain evidence="1">Cupriavidus taiwanensis cmp 52</strain>
    </source>
</reference>
<dbReference type="EMBL" id="OVTA01000095">
    <property type="protein sequence ID" value="SPS02787.1"/>
    <property type="molecule type" value="Genomic_DNA"/>
</dbReference>
<name>A0A375JCF6_9BURK</name>
<protein>
    <submittedName>
        <fullName evidence="1">Uncharacterized protein</fullName>
    </submittedName>
</protein>
<accession>A0A375JCF6</accession>
<evidence type="ECO:0000313" key="2">
    <source>
        <dbReference type="Proteomes" id="UP000256805"/>
    </source>
</evidence>
<sequence>MEQSNNKFLKAHLFVLRLLEPEIQFYMPSHAKTKDDRLQLVIA</sequence>
<proteinExistence type="predicted"/>
<gene>
    <name evidence="1" type="ORF">CBM2634_U300003</name>
</gene>
<dbReference type="AlphaFoldDB" id="A0A375JCF6"/>
<organism evidence="1 2">
    <name type="scientific">Cupriavidus taiwanensis</name>
    <dbReference type="NCBI Taxonomy" id="164546"/>
    <lineage>
        <taxon>Bacteria</taxon>
        <taxon>Pseudomonadati</taxon>
        <taxon>Pseudomonadota</taxon>
        <taxon>Betaproteobacteria</taxon>
        <taxon>Burkholderiales</taxon>
        <taxon>Burkholderiaceae</taxon>
        <taxon>Cupriavidus</taxon>
    </lineage>
</organism>